<reference evidence="3 4" key="1">
    <citation type="submission" date="2021-04" db="EMBL/GenBank/DDBJ databases">
        <authorList>
            <person name="Bliznina A."/>
        </authorList>
    </citation>
    <scope>NUCLEOTIDE SEQUENCE [LARGE SCALE GENOMIC DNA]</scope>
</reference>
<evidence type="ECO:0000313" key="3">
    <source>
        <dbReference type="EMBL" id="CAG5106127.1"/>
    </source>
</evidence>
<keyword evidence="1" id="KW-0812">Transmembrane</keyword>
<feature type="chain" id="PRO_5047048869" evidence="2">
    <location>
        <begin position="19"/>
        <end position="211"/>
    </location>
</feature>
<feature type="transmembrane region" description="Helical" evidence="1">
    <location>
        <begin position="136"/>
        <end position="159"/>
    </location>
</feature>
<protein>
    <submittedName>
        <fullName evidence="3">Oidioi.mRNA.OKI2018_I69.chr1.g2695.t1.cds</fullName>
    </submittedName>
</protein>
<evidence type="ECO:0000256" key="2">
    <source>
        <dbReference type="SAM" id="SignalP"/>
    </source>
</evidence>
<dbReference type="EMBL" id="OU015566">
    <property type="protein sequence ID" value="CAG5106127.1"/>
    <property type="molecule type" value="Genomic_DNA"/>
</dbReference>
<keyword evidence="1" id="KW-1133">Transmembrane helix</keyword>
<evidence type="ECO:0000313" key="4">
    <source>
        <dbReference type="Proteomes" id="UP001158576"/>
    </source>
</evidence>
<keyword evidence="4" id="KW-1185">Reference proteome</keyword>
<keyword evidence="2" id="KW-0732">Signal</keyword>
<organism evidence="3 4">
    <name type="scientific">Oikopleura dioica</name>
    <name type="common">Tunicate</name>
    <dbReference type="NCBI Taxonomy" id="34765"/>
    <lineage>
        <taxon>Eukaryota</taxon>
        <taxon>Metazoa</taxon>
        <taxon>Chordata</taxon>
        <taxon>Tunicata</taxon>
        <taxon>Appendicularia</taxon>
        <taxon>Copelata</taxon>
        <taxon>Oikopleuridae</taxon>
        <taxon>Oikopleura</taxon>
    </lineage>
</organism>
<accession>A0ABN7STM0</accession>
<name>A0ABN7STM0_OIKDI</name>
<proteinExistence type="predicted"/>
<dbReference type="Proteomes" id="UP001158576">
    <property type="component" value="Chromosome 1"/>
</dbReference>
<gene>
    <name evidence="3" type="ORF">OKIOD_LOCUS11460</name>
</gene>
<keyword evidence="1" id="KW-0472">Membrane</keyword>
<feature type="signal peptide" evidence="2">
    <location>
        <begin position="1"/>
        <end position="18"/>
    </location>
</feature>
<evidence type="ECO:0000256" key="1">
    <source>
        <dbReference type="SAM" id="Phobius"/>
    </source>
</evidence>
<sequence length="211" mass="23448">MLMLLLLGFYSASAGVCTQYYCASCYKIKIKLKEEVPHCTKLLKKMGCCQKYIRHDTGLFGQKGCLKTDSSSENKILENLCTDSNKKICKEDEFVEEKQENFIANLTDNLEKGFQQYENFTADGVCITVSDSASPLFRTTLIICIFTALGLLGVFGLLLHHRKKALEESEKGRCSHIMATSGTIGAAGLMSVYGNNIPERQSDEAKKLTDI</sequence>